<evidence type="ECO:0000256" key="8">
    <source>
        <dbReference type="ARBA" id="ARBA00022618"/>
    </source>
</evidence>
<feature type="active site" evidence="19">
    <location>
        <position position="194"/>
    </location>
</feature>
<keyword evidence="10 19" id="KW-0274">FAD</keyword>
<keyword evidence="14 19" id="KW-0560">Oxidoreductase</keyword>
<evidence type="ECO:0000256" key="18">
    <source>
        <dbReference type="ARBA" id="ARBA00048914"/>
    </source>
</evidence>
<keyword evidence="8 19" id="KW-0132">Cell division</keyword>
<dbReference type="EC" id="1.3.1.98" evidence="5 19"/>
<dbReference type="HAMAP" id="MF_00037">
    <property type="entry name" value="MurB"/>
    <property type="match status" value="1"/>
</dbReference>
<feature type="region of interest" description="Disordered" evidence="20">
    <location>
        <begin position="228"/>
        <end position="250"/>
    </location>
</feature>
<dbReference type="PANTHER" id="PTHR21071:SF4">
    <property type="entry name" value="UDP-N-ACETYLENOLPYRUVOYLGLUCOSAMINE REDUCTASE"/>
    <property type="match status" value="1"/>
</dbReference>
<protein>
    <recommendedName>
        <fullName evidence="6 19">UDP-N-acetylenolpyruvoylglucosamine reductase</fullName>
        <ecNumber evidence="5 19">1.3.1.98</ecNumber>
    </recommendedName>
    <alternativeName>
        <fullName evidence="17 19">UDP-N-acetylmuramate dehydrogenase</fullName>
    </alternativeName>
</protein>
<sequence length="324" mass="34835">MSHGQALLERLAGVTGATNLAAIELEPDKLELRLDEAMARHTTLRLGGPADIWARPADVPTLAALLARCQALAVPVHFVGSGTNLLVRDGGLRGVVLNLGRINRVWRPDPDRSPELVEVEAGASTGRLLRQTTAWELGGVEFLGGVPGSVGGGLIMNAGTYLGEFTDVVAEVRSLDLGGAELVRDHAACGFRYRDSDLPKHEIVVGARLRLRPRPRAEIDAEVAALRKRRHEREPKKVPNNGSTFKNPTGEHAGRLIDVAGLKGARRGGAVVSPKHANWLVVDREVAPPCTAADMLELIEFVRAEVERVHGVRLETEVKIVGEG</sequence>
<evidence type="ECO:0000256" key="19">
    <source>
        <dbReference type="HAMAP-Rule" id="MF_00037"/>
    </source>
</evidence>
<dbReference type="GO" id="GO:0005829">
    <property type="term" value="C:cytosol"/>
    <property type="evidence" value="ECO:0007669"/>
    <property type="project" value="TreeGrafter"/>
</dbReference>
<feature type="active site" evidence="19">
    <location>
        <position position="317"/>
    </location>
</feature>
<evidence type="ECO:0000256" key="9">
    <source>
        <dbReference type="ARBA" id="ARBA00022630"/>
    </source>
</evidence>
<dbReference type="GO" id="GO:0051301">
    <property type="term" value="P:cell division"/>
    <property type="evidence" value="ECO:0007669"/>
    <property type="project" value="UniProtKB-KW"/>
</dbReference>
<dbReference type="SUPFAM" id="SSF56194">
    <property type="entry name" value="Uridine diphospho-N-Acetylenolpyruvylglucosamine reductase, MurB, C-terminal domain"/>
    <property type="match status" value="1"/>
</dbReference>
<feature type="domain" description="FAD-binding PCMH-type" evidence="21">
    <location>
        <begin position="46"/>
        <end position="214"/>
    </location>
</feature>
<dbReference type="GO" id="GO:0009252">
    <property type="term" value="P:peptidoglycan biosynthetic process"/>
    <property type="evidence" value="ECO:0007669"/>
    <property type="project" value="UniProtKB-UniRule"/>
</dbReference>
<dbReference type="InterPro" id="IPR036318">
    <property type="entry name" value="FAD-bd_PCMH-like_sf"/>
</dbReference>
<dbReference type="InterPro" id="IPR016167">
    <property type="entry name" value="FAD-bd_PCMH_sub1"/>
</dbReference>
<evidence type="ECO:0000256" key="20">
    <source>
        <dbReference type="SAM" id="MobiDB-lite"/>
    </source>
</evidence>
<keyword evidence="11 19" id="KW-0521">NADP</keyword>
<comment type="similarity">
    <text evidence="19">Belongs to the MurB family.</text>
</comment>
<proteinExistence type="inferred from homology"/>
<dbReference type="GO" id="GO:0008762">
    <property type="term" value="F:UDP-N-acetylmuramate dehydrogenase activity"/>
    <property type="evidence" value="ECO:0007669"/>
    <property type="project" value="UniProtKB-UniRule"/>
</dbReference>
<dbReference type="GO" id="GO:0008360">
    <property type="term" value="P:regulation of cell shape"/>
    <property type="evidence" value="ECO:0007669"/>
    <property type="project" value="UniProtKB-KW"/>
</dbReference>
<keyword evidence="16 19" id="KW-0961">Cell wall biogenesis/degradation</keyword>
<evidence type="ECO:0000256" key="7">
    <source>
        <dbReference type="ARBA" id="ARBA00022490"/>
    </source>
</evidence>
<comment type="caution">
    <text evidence="22">The sequence shown here is derived from an EMBL/GenBank/DDBJ whole genome shotgun (WGS) entry which is preliminary data.</text>
</comment>
<dbReference type="InterPro" id="IPR006094">
    <property type="entry name" value="Oxid_FAD_bind_N"/>
</dbReference>
<dbReference type="UniPathway" id="UPA00219"/>
<comment type="function">
    <text evidence="2 19">Cell wall formation.</text>
</comment>
<evidence type="ECO:0000256" key="10">
    <source>
        <dbReference type="ARBA" id="ARBA00022827"/>
    </source>
</evidence>
<evidence type="ECO:0000256" key="3">
    <source>
        <dbReference type="ARBA" id="ARBA00004496"/>
    </source>
</evidence>
<dbReference type="NCBIfam" id="TIGR00179">
    <property type="entry name" value="murB"/>
    <property type="match status" value="1"/>
</dbReference>
<keyword evidence="12 19" id="KW-0133">Cell shape</keyword>
<dbReference type="Gene3D" id="3.90.78.10">
    <property type="entry name" value="UDP-N-acetylenolpyruvoylglucosamine reductase, C-terminal domain"/>
    <property type="match status" value="1"/>
</dbReference>
<feature type="active site" description="Proton donor" evidence="19">
    <location>
        <position position="243"/>
    </location>
</feature>
<dbReference type="InterPro" id="IPR016169">
    <property type="entry name" value="FAD-bd_PCMH_sub2"/>
</dbReference>
<evidence type="ECO:0000256" key="17">
    <source>
        <dbReference type="ARBA" id="ARBA00031026"/>
    </source>
</evidence>
<evidence type="ECO:0000256" key="15">
    <source>
        <dbReference type="ARBA" id="ARBA00023306"/>
    </source>
</evidence>
<organism evidence="22 23">
    <name type="scientific">Enhygromyxa salina</name>
    <dbReference type="NCBI Taxonomy" id="215803"/>
    <lineage>
        <taxon>Bacteria</taxon>
        <taxon>Pseudomonadati</taxon>
        <taxon>Myxococcota</taxon>
        <taxon>Polyangia</taxon>
        <taxon>Nannocystales</taxon>
        <taxon>Nannocystaceae</taxon>
        <taxon>Enhygromyxa</taxon>
    </lineage>
</organism>
<evidence type="ECO:0000256" key="14">
    <source>
        <dbReference type="ARBA" id="ARBA00023002"/>
    </source>
</evidence>
<comment type="pathway">
    <text evidence="4 19">Cell wall biogenesis; peptidoglycan biosynthesis.</text>
</comment>
<dbReference type="RefSeq" id="WP_258183061.1">
    <property type="nucleotide sequence ID" value="NZ_PVNK01000263.1"/>
</dbReference>
<evidence type="ECO:0000256" key="1">
    <source>
        <dbReference type="ARBA" id="ARBA00001974"/>
    </source>
</evidence>
<evidence type="ECO:0000256" key="6">
    <source>
        <dbReference type="ARBA" id="ARBA00015188"/>
    </source>
</evidence>
<dbReference type="EMBL" id="PVNK01000263">
    <property type="protein sequence ID" value="PRP90903.1"/>
    <property type="molecule type" value="Genomic_DNA"/>
</dbReference>
<evidence type="ECO:0000313" key="22">
    <source>
        <dbReference type="EMBL" id="PRP90903.1"/>
    </source>
</evidence>
<dbReference type="GO" id="GO:0071555">
    <property type="term" value="P:cell wall organization"/>
    <property type="evidence" value="ECO:0007669"/>
    <property type="project" value="UniProtKB-KW"/>
</dbReference>
<dbReference type="SUPFAM" id="SSF56176">
    <property type="entry name" value="FAD-binding/transporter-associated domain-like"/>
    <property type="match status" value="1"/>
</dbReference>
<comment type="cofactor">
    <cofactor evidence="1 19">
        <name>FAD</name>
        <dbReference type="ChEBI" id="CHEBI:57692"/>
    </cofactor>
</comment>
<dbReference type="PROSITE" id="PS51387">
    <property type="entry name" value="FAD_PCMH"/>
    <property type="match status" value="1"/>
</dbReference>
<evidence type="ECO:0000256" key="12">
    <source>
        <dbReference type="ARBA" id="ARBA00022960"/>
    </source>
</evidence>
<accession>A0A2S9XDH3</accession>
<dbReference type="NCBIfam" id="NF010480">
    <property type="entry name" value="PRK13905.1"/>
    <property type="match status" value="1"/>
</dbReference>
<keyword evidence="13 19" id="KW-0573">Peptidoglycan synthesis</keyword>
<evidence type="ECO:0000259" key="21">
    <source>
        <dbReference type="PROSITE" id="PS51387"/>
    </source>
</evidence>
<dbReference type="GO" id="GO:0071949">
    <property type="term" value="F:FAD binding"/>
    <property type="evidence" value="ECO:0007669"/>
    <property type="project" value="InterPro"/>
</dbReference>
<dbReference type="InterPro" id="IPR011601">
    <property type="entry name" value="MurB_C"/>
</dbReference>
<evidence type="ECO:0000256" key="4">
    <source>
        <dbReference type="ARBA" id="ARBA00004752"/>
    </source>
</evidence>
<gene>
    <name evidence="19 22" type="primary">murB</name>
    <name evidence="22" type="ORF">ENSA5_59780</name>
</gene>
<reference evidence="22 23" key="1">
    <citation type="submission" date="2018-03" db="EMBL/GenBank/DDBJ databases">
        <title>Draft Genome Sequences of the Obligatory Marine Myxobacteria Enhygromyxa salina SWB005.</title>
        <authorList>
            <person name="Poehlein A."/>
            <person name="Moghaddam J.A."/>
            <person name="Harms H."/>
            <person name="Alanjari M."/>
            <person name="Koenig G.M."/>
            <person name="Daniel R."/>
            <person name="Schaeberle T.F."/>
        </authorList>
    </citation>
    <scope>NUCLEOTIDE SEQUENCE [LARGE SCALE GENOMIC DNA]</scope>
    <source>
        <strain evidence="22 23">SWB005</strain>
    </source>
</reference>
<dbReference type="Pfam" id="PF01565">
    <property type="entry name" value="FAD_binding_4"/>
    <property type="match status" value="1"/>
</dbReference>
<evidence type="ECO:0000256" key="11">
    <source>
        <dbReference type="ARBA" id="ARBA00022857"/>
    </source>
</evidence>
<dbReference type="AlphaFoldDB" id="A0A2S9XDH3"/>
<comment type="catalytic activity">
    <reaction evidence="18 19">
        <text>UDP-N-acetyl-alpha-D-muramate + NADP(+) = UDP-N-acetyl-3-O-(1-carboxyvinyl)-alpha-D-glucosamine + NADPH + H(+)</text>
        <dbReference type="Rhea" id="RHEA:12248"/>
        <dbReference type="ChEBI" id="CHEBI:15378"/>
        <dbReference type="ChEBI" id="CHEBI:57783"/>
        <dbReference type="ChEBI" id="CHEBI:58349"/>
        <dbReference type="ChEBI" id="CHEBI:68483"/>
        <dbReference type="ChEBI" id="CHEBI:70757"/>
        <dbReference type="EC" id="1.3.1.98"/>
    </reaction>
</comment>
<dbReference type="PANTHER" id="PTHR21071">
    <property type="entry name" value="UDP-N-ACETYLENOLPYRUVOYLGLUCOSAMINE REDUCTASE"/>
    <property type="match status" value="1"/>
</dbReference>
<keyword evidence="9 19" id="KW-0285">Flavoprotein</keyword>
<evidence type="ECO:0000256" key="2">
    <source>
        <dbReference type="ARBA" id="ARBA00003921"/>
    </source>
</evidence>
<keyword evidence="23" id="KW-1185">Reference proteome</keyword>
<evidence type="ECO:0000256" key="16">
    <source>
        <dbReference type="ARBA" id="ARBA00023316"/>
    </source>
</evidence>
<dbReference type="InterPro" id="IPR003170">
    <property type="entry name" value="MurB"/>
</dbReference>
<dbReference type="InterPro" id="IPR036635">
    <property type="entry name" value="MurB_C_sf"/>
</dbReference>
<dbReference type="Gene3D" id="3.30.465.10">
    <property type="match status" value="1"/>
</dbReference>
<evidence type="ECO:0000256" key="5">
    <source>
        <dbReference type="ARBA" id="ARBA00012518"/>
    </source>
</evidence>
<name>A0A2S9XDH3_9BACT</name>
<evidence type="ECO:0000256" key="13">
    <source>
        <dbReference type="ARBA" id="ARBA00022984"/>
    </source>
</evidence>
<keyword evidence="15 19" id="KW-0131">Cell cycle</keyword>
<keyword evidence="7 19" id="KW-0963">Cytoplasm</keyword>
<dbReference type="Gene3D" id="3.30.43.10">
    <property type="entry name" value="Uridine Diphospho-n-acetylenolpyruvylglucosamine Reductase, domain 2"/>
    <property type="match status" value="1"/>
</dbReference>
<evidence type="ECO:0000313" key="23">
    <source>
        <dbReference type="Proteomes" id="UP000237968"/>
    </source>
</evidence>
<comment type="subcellular location">
    <subcellularLocation>
        <location evidence="3 19">Cytoplasm</location>
    </subcellularLocation>
</comment>
<dbReference type="Proteomes" id="UP000237968">
    <property type="component" value="Unassembled WGS sequence"/>
</dbReference>
<dbReference type="Pfam" id="PF02873">
    <property type="entry name" value="MurB_C"/>
    <property type="match status" value="1"/>
</dbReference>
<dbReference type="InterPro" id="IPR016166">
    <property type="entry name" value="FAD-bd_PCMH"/>
</dbReference>